<feature type="region of interest" description="Disordered" evidence="1">
    <location>
        <begin position="54"/>
        <end position="81"/>
    </location>
</feature>
<evidence type="ECO:0000313" key="2">
    <source>
        <dbReference type="EMBL" id="PKU29502.1"/>
    </source>
</evidence>
<feature type="compositionally biased region" description="Basic and acidic residues" evidence="1">
    <location>
        <begin position="63"/>
        <end position="72"/>
    </location>
</feature>
<organism evidence="2 3">
    <name type="scientific">Limosa lapponica baueri</name>
    <dbReference type="NCBI Taxonomy" id="1758121"/>
    <lineage>
        <taxon>Eukaryota</taxon>
        <taxon>Metazoa</taxon>
        <taxon>Chordata</taxon>
        <taxon>Craniata</taxon>
        <taxon>Vertebrata</taxon>
        <taxon>Euteleostomi</taxon>
        <taxon>Archelosauria</taxon>
        <taxon>Archosauria</taxon>
        <taxon>Dinosauria</taxon>
        <taxon>Saurischia</taxon>
        <taxon>Theropoda</taxon>
        <taxon>Coelurosauria</taxon>
        <taxon>Aves</taxon>
        <taxon>Neognathae</taxon>
        <taxon>Neoaves</taxon>
        <taxon>Charadriiformes</taxon>
        <taxon>Scolopacidae</taxon>
        <taxon>Limosa</taxon>
    </lineage>
</organism>
<evidence type="ECO:0000256" key="1">
    <source>
        <dbReference type="SAM" id="MobiDB-lite"/>
    </source>
</evidence>
<name>A0A2I0T6U9_LIMLA</name>
<protein>
    <submittedName>
        <fullName evidence="2">Uncharacterized protein</fullName>
    </submittedName>
</protein>
<gene>
    <name evidence="2" type="ORF">llap_20194</name>
</gene>
<sequence length="113" mass="12394">MGSNVNPVQLGTRAARHGAMCHQFYSRISSRRARALMFVQESSKLLCSPYGQSMTPPCQLGTSRREKTRTGEKPSSMPQRDGAIINICPQCHSPNPSKTLLLLAKLHANAECP</sequence>
<dbReference type="Proteomes" id="UP000233556">
    <property type="component" value="Unassembled WGS sequence"/>
</dbReference>
<dbReference type="AlphaFoldDB" id="A0A2I0T6U9"/>
<proteinExistence type="predicted"/>
<keyword evidence="3" id="KW-1185">Reference proteome</keyword>
<reference evidence="3" key="1">
    <citation type="submission" date="2017-11" db="EMBL/GenBank/DDBJ databases">
        <authorList>
            <person name="Lima N.C."/>
            <person name="Parody-Merino A.M."/>
            <person name="Battley P.F."/>
            <person name="Fidler A.E."/>
            <person name="Prosdocimi F."/>
        </authorList>
    </citation>
    <scope>NUCLEOTIDE SEQUENCE [LARGE SCALE GENOMIC DNA]</scope>
</reference>
<evidence type="ECO:0000313" key="3">
    <source>
        <dbReference type="Proteomes" id="UP000233556"/>
    </source>
</evidence>
<dbReference type="EMBL" id="KZ516900">
    <property type="protein sequence ID" value="PKU29502.1"/>
    <property type="molecule type" value="Genomic_DNA"/>
</dbReference>
<accession>A0A2I0T6U9</accession>
<reference evidence="3" key="2">
    <citation type="submission" date="2017-12" db="EMBL/GenBank/DDBJ databases">
        <title>Genome sequence of the Bar-tailed Godwit (Limosa lapponica baueri).</title>
        <authorList>
            <person name="Lima N.C.B."/>
            <person name="Parody-Merino A.M."/>
            <person name="Battley P.F."/>
            <person name="Fidler A.E."/>
            <person name="Prosdocimi F."/>
        </authorList>
    </citation>
    <scope>NUCLEOTIDE SEQUENCE [LARGE SCALE GENOMIC DNA]</scope>
</reference>